<keyword evidence="6" id="KW-0333">Golgi apparatus</keyword>
<evidence type="ECO:0000259" key="11">
    <source>
        <dbReference type="PROSITE" id="PS50192"/>
    </source>
</evidence>
<evidence type="ECO:0000256" key="3">
    <source>
        <dbReference type="ARBA" id="ARBA00022692"/>
    </source>
</evidence>
<keyword evidence="7" id="KW-0472">Membrane</keyword>
<keyword evidence="13" id="KW-1185">Reference proteome</keyword>
<sequence length="220" mass="24799">MATQDPFLVVKKEVEGSLDNATALFDSWKRIYNTVSSPSNEELMWTADELSSSLEAINQDLDDLQESIAAVQAHPEAFNLSGSEVQSRNNFITRTRNTVREMEDTIRNPPRKASPRNNQGSSSRHLPGEYDASPFADENQRYIDNASGQQAMMMQDQDTQLDSISGTLHNLKDIAGTMHQEVEDHVVLLDELDQHVDMSSNRLGRAMNRVKHILRKEEGK</sequence>
<dbReference type="RefSeq" id="XP_051445640.1">
    <property type="nucleotide sequence ID" value="XM_051588275.1"/>
</dbReference>
<organism evidence="12 13">
    <name type="scientific">Umbelopsis ramanniana AG</name>
    <dbReference type="NCBI Taxonomy" id="1314678"/>
    <lineage>
        <taxon>Eukaryota</taxon>
        <taxon>Fungi</taxon>
        <taxon>Fungi incertae sedis</taxon>
        <taxon>Mucoromycota</taxon>
        <taxon>Mucoromycotina</taxon>
        <taxon>Umbelopsidomycetes</taxon>
        <taxon>Umbelopsidales</taxon>
        <taxon>Umbelopsidaceae</taxon>
        <taxon>Umbelopsis</taxon>
    </lineage>
</organism>
<feature type="domain" description="T-SNARE coiled-coil homology" evidence="11">
    <location>
        <begin position="151"/>
        <end position="213"/>
    </location>
</feature>
<evidence type="ECO:0000256" key="4">
    <source>
        <dbReference type="ARBA" id="ARBA00022927"/>
    </source>
</evidence>
<accession>A0AAD5HFF6</accession>
<keyword evidence="4" id="KW-0653">Protein transport</keyword>
<feature type="region of interest" description="Disordered" evidence="10">
    <location>
        <begin position="100"/>
        <end position="134"/>
    </location>
</feature>
<evidence type="ECO:0000256" key="10">
    <source>
        <dbReference type="SAM" id="MobiDB-lite"/>
    </source>
</evidence>
<comment type="similarity">
    <text evidence="1">Belongs to the syntaxin family.</text>
</comment>
<dbReference type="GO" id="GO:0015031">
    <property type="term" value="P:protein transport"/>
    <property type="evidence" value="ECO:0007669"/>
    <property type="project" value="UniProtKB-KW"/>
</dbReference>
<dbReference type="SMART" id="SM00397">
    <property type="entry name" value="t_SNARE"/>
    <property type="match status" value="1"/>
</dbReference>
<gene>
    <name evidence="12" type="ORF">K450DRAFT_236556</name>
</gene>
<dbReference type="InterPro" id="IPR000727">
    <property type="entry name" value="T_SNARE_dom"/>
</dbReference>
<dbReference type="Gene3D" id="1.20.5.110">
    <property type="match status" value="1"/>
</dbReference>
<dbReference type="GO" id="GO:0005794">
    <property type="term" value="C:Golgi apparatus"/>
    <property type="evidence" value="ECO:0007669"/>
    <property type="project" value="UniProtKB-SubCell"/>
</dbReference>
<evidence type="ECO:0000256" key="6">
    <source>
        <dbReference type="ARBA" id="ARBA00023034"/>
    </source>
</evidence>
<dbReference type="CDD" id="cd21443">
    <property type="entry name" value="SNARE_NTD_STX6_STX10"/>
    <property type="match status" value="1"/>
</dbReference>
<evidence type="ECO:0000256" key="1">
    <source>
        <dbReference type="ARBA" id="ARBA00009063"/>
    </source>
</evidence>
<evidence type="ECO:0000313" key="13">
    <source>
        <dbReference type="Proteomes" id="UP001206595"/>
    </source>
</evidence>
<dbReference type="AlphaFoldDB" id="A0AAD5HFF6"/>
<name>A0AAD5HFF6_UMBRA</name>
<dbReference type="FunFam" id="1.20.58.90:FF:000004">
    <property type="entry name" value="Syntaxin 10"/>
    <property type="match status" value="1"/>
</dbReference>
<dbReference type="Gene3D" id="1.20.58.90">
    <property type="match status" value="1"/>
</dbReference>
<dbReference type="GeneID" id="75913620"/>
<keyword evidence="3" id="KW-0812">Transmembrane</keyword>
<evidence type="ECO:0000313" key="12">
    <source>
        <dbReference type="EMBL" id="KAI8580636.1"/>
    </source>
</evidence>
<comment type="subcellular location">
    <subcellularLocation>
        <location evidence="8">Golgi apparatus</location>
        <location evidence="8">trans-Golgi network membrane</location>
        <topology evidence="8">Single-pass type IV membrane protein</topology>
    </subcellularLocation>
</comment>
<feature type="compositionally biased region" description="Polar residues" evidence="10">
    <location>
        <begin position="115"/>
        <end position="124"/>
    </location>
</feature>
<reference evidence="12" key="2">
    <citation type="journal article" date="2022" name="Proc. Natl. Acad. Sci. U.S.A.">
        <title>Diploid-dominant life cycles characterize the early evolution of Fungi.</title>
        <authorList>
            <person name="Amses K.R."/>
            <person name="Simmons D.R."/>
            <person name="Longcore J.E."/>
            <person name="Mondo S.J."/>
            <person name="Seto K."/>
            <person name="Jeronimo G.H."/>
            <person name="Bonds A.E."/>
            <person name="Quandt C.A."/>
            <person name="Davis W.J."/>
            <person name="Chang Y."/>
            <person name="Federici B.A."/>
            <person name="Kuo A."/>
            <person name="LaButti K."/>
            <person name="Pangilinan J."/>
            <person name="Andreopoulos W."/>
            <person name="Tritt A."/>
            <person name="Riley R."/>
            <person name="Hundley H."/>
            <person name="Johnson J."/>
            <person name="Lipzen A."/>
            <person name="Barry K."/>
            <person name="Lang B.F."/>
            <person name="Cuomo C.A."/>
            <person name="Buchler N.E."/>
            <person name="Grigoriev I.V."/>
            <person name="Spatafora J.W."/>
            <person name="Stajich J.E."/>
            <person name="James T.Y."/>
        </authorList>
    </citation>
    <scope>NUCLEOTIDE SEQUENCE</scope>
    <source>
        <strain evidence="12">AG</strain>
    </source>
</reference>
<evidence type="ECO:0000256" key="7">
    <source>
        <dbReference type="ARBA" id="ARBA00023136"/>
    </source>
</evidence>
<keyword evidence="2" id="KW-0813">Transport</keyword>
<protein>
    <recommendedName>
        <fullName evidence="11">t-SNARE coiled-coil homology domain-containing protein</fullName>
    </recommendedName>
</protein>
<dbReference type="InterPro" id="IPR015260">
    <property type="entry name" value="Syntaxin-6/10/61_N"/>
</dbReference>
<proteinExistence type="inferred from homology"/>
<dbReference type="CDD" id="cd15851">
    <property type="entry name" value="SNARE_Syntaxin6"/>
    <property type="match status" value="1"/>
</dbReference>
<keyword evidence="5" id="KW-1133">Transmembrane helix</keyword>
<dbReference type="PROSITE" id="PS50192">
    <property type="entry name" value="T_SNARE"/>
    <property type="match status" value="1"/>
</dbReference>
<dbReference type="Proteomes" id="UP001206595">
    <property type="component" value="Unassembled WGS sequence"/>
</dbReference>
<evidence type="ECO:0000256" key="5">
    <source>
        <dbReference type="ARBA" id="ARBA00022989"/>
    </source>
</evidence>
<dbReference type="GO" id="GO:0048193">
    <property type="term" value="P:Golgi vesicle transport"/>
    <property type="evidence" value="ECO:0007669"/>
    <property type="project" value="InterPro"/>
</dbReference>
<evidence type="ECO:0000256" key="8">
    <source>
        <dbReference type="ARBA" id="ARBA00037801"/>
    </source>
</evidence>
<dbReference type="Pfam" id="PF09177">
    <property type="entry name" value="STX6_10_61_N"/>
    <property type="match status" value="1"/>
</dbReference>
<feature type="coiled-coil region" evidence="9">
    <location>
        <begin position="47"/>
        <end position="74"/>
    </location>
</feature>
<comment type="caution">
    <text evidence="12">The sequence shown here is derived from an EMBL/GenBank/DDBJ whole genome shotgun (WGS) entry which is preliminary data.</text>
</comment>
<keyword evidence="9" id="KW-0175">Coiled coil</keyword>
<reference evidence="12" key="1">
    <citation type="submission" date="2021-06" db="EMBL/GenBank/DDBJ databases">
        <authorList>
            <consortium name="DOE Joint Genome Institute"/>
            <person name="Mondo S.J."/>
            <person name="Amses K.R."/>
            <person name="Simmons D.R."/>
            <person name="Longcore J.E."/>
            <person name="Seto K."/>
            <person name="Alves G.H."/>
            <person name="Bonds A.E."/>
            <person name="Quandt C.A."/>
            <person name="Davis W.J."/>
            <person name="Chang Y."/>
            <person name="Letcher P.M."/>
            <person name="Powell M.J."/>
            <person name="Kuo A."/>
            <person name="Labutti K."/>
            <person name="Pangilinan J."/>
            <person name="Andreopoulos W."/>
            <person name="Tritt A."/>
            <person name="Riley R."/>
            <person name="Hundley H."/>
            <person name="Johnson J."/>
            <person name="Lipzen A."/>
            <person name="Barry K."/>
            <person name="Berbee M.L."/>
            <person name="Buchler N.E."/>
            <person name="Grigoriev I.V."/>
            <person name="Spatafora J.W."/>
            <person name="Stajich J.E."/>
            <person name="James T.Y."/>
        </authorList>
    </citation>
    <scope>NUCLEOTIDE SEQUENCE</scope>
    <source>
        <strain evidence="12">AG</strain>
    </source>
</reference>
<dbReference type="GO" id="GO:0016020">
    <property type="term" value="C:membrane"/>
    <property type="evidence" value="ECO:0007669"/>
    <property type="project" value="InterPro"/>
</dbReference>
<evidence type="ECO:0000256" key="2">
    <source>
        <dbReference type="ARBA" id="ARBA00022448"/>
    </source>
</evidence>
<dbReference type="PANTHER" id="PTHR12791">
    <property type="entry name" value="GOLGI SNARE BET1-RELATED"/>
    <property type="match status" value="1"/>
</dbReference>
<evidence type="ECO:0000256" key="9">
    <source>
        <dbReference type="SAM" id="Coils"/>
    </source>
</evidence>
<dbReference type="EMBL" id="MU620911">
    <property type="protein sequence ID" value="KAI8580636.1"/>
    <property type="molecule type" value="Genomic_DNA"/>
</dbReference>
<dbReference type="InterPro" id="IPR010989">
    <property type="entry name" value="SNARE"/>
</dbReference>
<dbReference type="SUPFAM" id="SSF47661">
    <property type="entry name" value="t-snare proteins"/>
    <property type="match status" value="1"/>
</dbReference>
<dbReference type="SUPFAM" id="SSF58038">
    <property type="entry name" value="SNARE fusion complex"/>
    <property type="match status" value="1"/>
</dbReference>